<dbReference type="InterPro" id="IPR023214">
    <property type="entry name" value="HAD_sf"/>
</dbReference>
<keyword evidence="2" id="KW-1185">Reference proteome</keyword>
<dbReference type="AlphaFoldDB" id="A0A409VQQ2"/>
<dbReference type="PANTHER" id="PTHR19288">
    <property type="entry name" value="4-NITROPHENYLPHOSPHATASE-RELATED"/>
    <property type="match status" value="1"/>
</dbReference>
<dbReference type="EMBL" id="NHTK01006005">
    <property type="protein sequence ID" value="PPQ68568.1"/>
    <property type="molecule type" value="Genomic_DNA"/>
</dbReference>
<dbReference type="OrthoDB" id="426235at2759"/>
<dbReference type="Pfam" id="PF13344">
    <property type="entry name" value="Hydrolase_6"/>
    <property type="match status" value="1"/>
</dbReference>
<gene>
    <name evidence="1" type="ORF">CVT24_005580</name>
</gene>
<dbReference type="InterPro" id="IPR006357">
    <property type="entry name" value="HAD-SF_hydro_IIA"/>
</dbReference>
<comment type="caution">
    <text evidence="1">The sequence shown here is derived from an EMBL/GenBank/DDBJ whole genome shotgun (WGS) entry which is preliminary data.</text>
</comment>
<dbReference type="GO" id="GO:0016791">
    <property type="term" value="F:phosphatase activity"/>
    <property type="evidence" value="ECO:0007669"/>
    <property type="project" value="TreeGrafter"/>
</dbReference>
<dbReference type="PANTHER" id="PTHR19288:SF46">
    <property type="entry name" value="HALOACID DEHALOGENASE-LIKE HYDROLASE DOMAIN-CONTAINING PROTEIN 2"/>
    <property type="match status" value="1"/>
</dbReference>
<dbReference type="GO" id="GO:0005737">
    <property type="term" value="C:cytoplasm"/>
    <property type="evidence" value="ECO:0007669"/>
    <property type="project" value="TreeGrafter"/>
</dbReference>
<name>A0A409VQQ2_9AGAR</name>
<evidence type="ECO:0000313" key="2">
    <source>
        <dbReference type="Proteomes" id="UP000284842"/>
    </source>
</evidence>
<organism evidence="1 2">
    <name type="scientific">Panaeolus cyanescens</name>
    <dbReference type="NCBI Taxonomy" id="181874"/>
    <lineage>
        <taxon>Eukaryota</taxon>
        <taxon>Fungi</taxon>
        <taxon>Dikarya</taxon>
        <taxon>Basidiomycota</taxon>
        <taxon>Agaricomycotina</taxon>
        <taxon>Agaricomycetes</taxon>
        <taxon>Agaricomycetidae</taxon>
        <taxon>Agaricales</taxon>
        <taxon>Agaricineae</taxon>
        <taxon>Galeropsidaceae</taxon>
        <taxon>Panaeolus</taxon>
    </lineage>
</organism>
<dbReference type="SUPFAM" id="SSF56784">
    <property type="entry name" value="HAD-like"/>
    <property type="match status" value="1"/>
</dbReference>
<evidence type="ECO:0000313" key="1">
    <source>
        <dbReference type="EMBL" id="PPQ68568.1"/>
    </source>
</evidence>
<dbReference type="Pfam" id="PF13242">
    <property type="entry name" value="Hydrolase_like"/>
    <property type="match status" value="1"/>
</dbReference>
<dbReference type="STRING" id="181874.A0A409VQQ2"/>
<proteinExistence type="predicted"/>
<dbReference type="Proteomes" id="UP000284842">
    <property type="component" value="Unassembled WGS sequence"/>
</dbReference>
<dbReference type="InParanoid" id="A0A409VQQ2"/>
<accession>A0A409VQQ2</accession>
<dbReference type="InterPro" id="IPR036412">
    <property type="entry name" value="HAD-like_sf"/>
</dbReference>
<sequence>MDIIFRTLTYLRTFLPSSLGSIRLLESSTQRQRPALIGLLIDISGTLHVGKTPTPDAVRAFERLKESQVQNNGSGGGSGIPFRLCSNSSKESTESLVRRLEDMGFGVTEVEERINRNVNGSKRLVWTSIGAVAQKVQDMGLRKPYLLLSPSAAEEVKPGDDNANANKDADYDAVVVGLHPSSFNYETLNTAFRILKGEQNTITGTKKGPNSSTPAPIIATHKAKYIQTENGLSLGPGPFVTALENASGVDAIVMGKPTRSFFEMTIKDFGQELGGEHEKDGSRGRIAIIGDDVEADLGGGALELGLWRVLVRTGKYRSGDEVRPGVTPPDEIFDSFAAFIDSLVPLSNTGETSGVTTTAPDSGRHTS</sequence>
<reference evidence="1 2" key="1">
    <citation type="journal article" date="2018" name="Evol. Lett.">
        <title>Horizontal gene cluster transfer increased hallucinogenic mushroom diversity.</title>
        <authorList>
            <person name="Reynolds H.T."/>
            <person name="Vijayakumar V."/>
            <person name="Gluck-Thaler E."/>
            <person name="Korotkin H.B."/>
            <person name="Matheny P.B."/>
            <person name="Slot J.C."/>
        </authorList>
    </citation>
    <scope>NUCLEOTIDE SEQUENCE [LARGE SCALE GENOMIC DNA]</scope>
    <source>
        <strain evidence="1 2">2629</strain>
    </source>
</reference>
<protein>
    <submittedName>
        <fullName evidence="1">Uncharacterized protein</fullName>
    </submittedName>
</protein>
<dbReference type="Gene3D" id="3.40.50.1000">
    <property type="entry name" value="HAD superfamily/HAD-like"/>
    <property type="match status" value="2"/>
</dbReference>